<evidence type="ECO:0000313" key="1">
    <source>
        <dbReference type="EMBL" id="MBV7272911.1"/>
    </source>
</evidence>
<keyword evidence="2" id="KW-1185">Reference proteome</keyword>
<protein>
    <submittedName>
        <fullName evidence="1">Uncharacterized protein</fullName>
    </submittedName>
</protein>
<dbReference type="EMBL" id="JAEEGC010000035">
    <property type="protein sequence ID" value="MBV7272911.1"/>
    <property type="molecule type" value="Genomic_DNA"/>
</dbReference>
<sequence length="109" mass="12922">MEENKNFKGLYMNITLSEDRLRISQNKGYLNKAVEDVYEEVMIEDIDLNHVEFSPARSMIIQGYLIIPLKKKLVLPNIFKGKVTEIKIWFKRDGNEPFEELRELLMAMR</sequence>
<accession>A0A949TW18</accession>
<dbReference type="AlphaFoldDB" id="A0A949TW18"/>
<comment type="caution">
    <text evidence="1">The sequence shown here is derived from an EMBL/GenBank/DDBJ whole genome shotgun (WGS) entry which is preliminary data.</text>
</comment>
<reference evidence="1" key="1">
    <citation type="submission" date="2020-12" db="EMBL/GenBank/DDBJ databases">
        <title>Clostridium thailandense sp. nov., a novel acetogenic bacterium isolated from peat land soil in Thailand.</title>
        <authorList>
            <person name="Chaikitkaew S."/>
            <person name="Birkeland N.K."/>
        </authorList>
    </citation>
    <scope>NUCLEOTIDE SEQUENCE</scope>
    <source>
        <strain evidence="1">PL3</strain>
    </source>
</reference>
<proteinExistence type="predicted"/>
<dbReference type="Proteomes" id="UP000694308">
    <property type="component" value="Unassembled WGS sequence"/>
</dbReference>
<dbReference type="RefSeq" id="WP_218319943.1">
    <property type="nucleotide sequence ID" value="NZ_JAEEGC010000035.1"/>
</dbReference>
<evidence type="ECO:0000313" key="2">
    <source>
        <dbReference type="Proteomes" id="UP000694308"/>
    </source>
</evidence>
<name>A0A949TW18_9CLOT</name>
<gene>
    <name evidence="1" type="ORF">I6U48_08295</name>
</gene>
<organism evidence="1 2">
    <name type="scientific">Clostridium thailandense</name>
    <dbReference type="NCBI Taxonomy" id="2794346"/>
    <lineage>
        <taxon>Bacteria</taxon>
        <taxon>Bacillati</taxon>
        <taxon>Bacillota</taxon>
        <taxon>Clostridia</taxon>
        <taxon>Eubacteriales</taxon>
        <taxon>Clostridiaceae</taxon>
        <taxon>Clostridium</taxon>
    </lineage>
</organism>